<evidence type="ECO:0000313" key="1">
    <source>
        <dbReference type="EMBL" id="MFA9462624.1"/>
    </source>
</evidence>
<sequence length="371" mass="41638">MELYNSTPAGADVVESAIDLQLLIRDSPLSPGHARLTDKVWAHFKASRDRWRSRKDSSPSGQFPALPLYKAAAAYFGGIGQTGRLFQVLGEAARDARRAGSMGQWRVFQLRLAEEAGRVGNDPRARAALDRIHDRYYIPTAPQADMDANDRAWTAYLLALRYAYGAGRTRDGPTVRRDARFVLETVQEDRQFRLPYRCCWVPALKMLPPLQLSVARIGDEKLYSRISAQIAEARESALNVKDGIDFIPVGPDSIFGGDSGRSRIYGMGVLGGIESLLGENYEGTHTNQRFKFLAPHWPLFRAALAQWEAALHLGRADDRRTSYERAKKRLARLNVHYQEAGERRAAADGLIRARHRFRLAKAREAELAGEY</sequence>
<evidence type="ECO:0000313" key="2">
    <source>
        <dbReference type="Proteomes" id="UP001575181"/>
    </source>
</evidence>
<dbReference type="RefSeq" id="WP_373657411.1">
    <property type="nucleotide sequence ID" value="NZ_JBGUAW010000026.1"/>
</dbReference>
<organism evidence="1 2">
    <name type="scientific">Thiohalorhabdus methylotrophus</name>
    <dbReference type="NCBI Taxonomy" id="3242694"/>
    <lineage>
        <taxon>Bacteria</taxon>
        <taxon>Pseudomonadati</taxon>
        <taxon>Pseudomonadota</taxon>
        <taxon>Gammaproteobacteria</taxon>
        <taxon>Thiohalorhabdales</taxon>
        <taxon>Thiohalorhabdaceae</taxon>
        <taxon>Thiohalorhabdus</taxon>
    </lineage>
</organism>
<gene>
    <name evidence="1" type="ORF">ACERLL_17660</name>
</gene>
<name>A0ABV4U1B5_9GAMM</name>
<accession>A0ABV4U1B5</accession>
<dbReference type="Proteomes" id="UP001575181">
    <property type="component" value="Unassembled WGS sequence"/>
</dbReference>
<comment type="caution">
    <text evidence="1">The sequence shown here is derived from an EMBL/GenBank/DDBJ whole genome shotgun (WGS) entry which is preliminary data.</text>
</comment>
<keyword evidence="2" id="KW-1185">Reference proteome</keyword>
<protein>
    <submittedName>
        <fullName evidence="1">Uncharacterized protein</fullName>
    </submittedName>
</protein>
<proteinExistence type="predicted"/>
<reference evidence="1 2" key="1">
    <citation type="submission" date="2024-08" db="EMBL/GenBank/DDBJ databases">
        <title>Whole-genome sequencing of halo(alkali)philic microorganisms from hypersaline lakes.</title>
        <authorList>
            <person name="Sorokin D.Y."/>
            <person name="Merkel A.Y."/>
            <person name="Messina E."/>
            <person name="Yakimov M."/>
        </authorList>
    </citation>
    <scope>NUCLEOTIDE SEQUENCE [LARGE SCALE GENOMIC DNA]</scope>
    <source>
        <strain evidence="1 2">Cl-TMA</strain>
    </source>
</reference>
<dbReference type="EMBL" id="JBGUAW010000026">
    <property type="protein sequence ID" value="MFA9462624.1"/>
    <property type="molecule type" value="Genomic_DNA"/>
</dbReference>
<feature type="non-terminal residue" evidence="1">
    <location>
        <position position="371"/>
    </location>
</feature>